<dbReference type="PANTHER" id="PTHR16062:SF19">
    <property type="entry name" value="PROTEIN POLYBROMO-1"/>
    <property type="match status" value="1"/>
</dbReference>
<evidence type="ECO:0000256" key="6">
    <source>
        <dbReference type="ARBA" id="ARBA00023163"/>
    </source>
</evidence>
<evidence type="ECO:0008006" key="14">
    <source>
        <dbReference type="Google" id="ProtNLM"/>
    </source>
</evidence>
<dbReference type="Pfam" id="PF01426">
    <property type="entry name" value="BAH"/>
    <property type="match status" value="1"/>
</dbReference>
<feature type="compositionally biased region" description="Low complexity" evidence="9">
    <location>
        <begin position="792"/>
        <end position="809"/>
    </location>
</feature>
<evidence type="ECO:0000259" key="10">
    <source>
        <dbReference type="PROSITE" id="PS50014"/>
    </source>
</evidence>
<dbReference type="GO" id="GO:0016586">
    <property type="term" value="C:RSC-type complex"/>
    <property type="evidence" value="ECO:0007669"/>
    <property type="project" value="InterPro"/>
</dbReference>
<evidence type="ECO:0000256" key="8">
    <source>
        <dbReference type="PROSITE-ProRule" id="PRU00035"/>
    </source>
</evidence>
<dbReference type="SMART" id="SM00297">
    <property type="entry name" value="BROMO"/>
    <property type="match status" value="3"/>
</dbReference>
<protein>
    <recommendedName>
        <fullName evidence="14">Bromo domain-containing protein</fullName>
    </recommendedName>
</protein>
<keyword evidence="7" id="KW-0539">Nucleus</keyword>
<feature type="domain" description="Bromo" evidence="10">
    <location>
        <begin position="617"/>
        <end position="687"/>
    </location>
</feature>
<evidence type="ECO:0000313" key="13">
    <source>
        <dbReference type="Proteomes" id="UP000008743"/>
    </source>
</evidence>
<dbReference type="InterPro" id="IPR037382">
    <property type="entry name" value="Rsc/polybromo"/>
</dbReference>
<dbReference type="GO" id="GO:0006338">
    <property type="term" value="P:chromatin remodeling"/>
    <property type="evidence" value="ECO:0007669"/>
    <property type="project" value="InterPro"/>
</dbReference>
<keyword evidence="2" id="KW-0677">Repeat</keyword>
<dbReference type="SUPFAM" id="SSF47370">
    <property type="entry name" value="Bromodomain"/>
    <property type="match status" value="3"/>
</dbReference>
<dbReference type="InterPro" id="IPR036427">
    <property type="entry name" value="Bromodomain-like_sf"/>
</dbReference>
<name>A0A0D2X2Z1_CAPO3</name>
<keyword evidence="5 8" id="KW-0103">Bromodomain</keyword>
<feature type="region of interest" description="Disordered" evidence="9">
    <location>
        <begin position="522"/>
        <end position="571"/>
    </location>
</feature>
<dbReference type="PROSITE" id="PS50014">
    <property type="entry name" value="BROMODOMAIN_2"/>
    <property type="match status" value="2"/>
</dbReference>
<evidence type="ECO:0000256" key="7">
    <source>
        <dbReference type="ARBA" id="ARBA00023242"/>
    </source>
</evidence>
<feature type="region of interest" description="Disordered" evidence="9">
    <location>
        <begin position="756"/>
        <end position="809"/>
    </location>
</feature>
<dbReference type="GO" id="GO:0003682">
    <property type="term" value="F:chromatin binding"/>
    <property type="evidence" value="ECO:0007669"/>
    <property type="project" value="InterPro"/>
</dbReference>
<dbReference type="InterPro" id="IPR043151">
    <property type="entry name" value="BAH_sf"/>
</dbReference>
<feature type="region of interest" description="Disordered" evidence="9">
    <location>
        <begin position="278"/>
        <end position="337"/>
    </location>
</feature>
<dbReference type="PRINTS" id="PR00503">
    <property type="entry name" value="BROMODOMAIN"/>
</dbReference>
<comment type="subcellular location">
    <subcellularLocation>
        <location evidence="1">Nucleus</location>
    </subcellularLocation>
</comment>
<organism evidence="12 13">
    <name type="scientific">Capsaspora owczarzaki (strain ATCC 30864)</name>
    <dbReference type="NCBI Taxonomy" id="595528"/>
    <lineage>
        <taxon>Eukaryota</taxon>
        <taxon>Filasterea</taxon>
        <taxon>Capsaspora</taxon>
    </lineage>
</organism>
<keyword evidence="4" id="KW-0805">Transcription regulation</keyword>
<keyword evidence="6" id="KW-0804">Transcription</keyword>
<accession>A0A0D2X2Z1</accession>
<feature type="domain" description="BAH" evidence="11">
    <location>
        <begin position="1056"/>
        <end position="1177"/>
    </location>
</feature>
<feature type="compositionally biased region" description="Basic and acidic residues" evidence="9">
    <location>
        <begin position="538"/>
        <end position="547"/>
    </location>
</feature>
<feature type="domain" description="BAH" evidence="11">
    <location>
        <begin position="859"/>
        <end position="987"/>
    </location>
</feature>
<dbReference type="PROSITE" id="PS51038">
    <property type="entry name" value="BAH"/>
    <property type="match status" value="2"/>
</dbReference>
<dbReference type="Gene3D" id="2.30.30.490">
    <property type="match status" value="2"/>
</dbReference>
<dbReference type="STRING" id="595528.A0A0D2X2Z1"/>
<evidence type="ECO:0000256" key="5">
    <source>
        <dbReference type="ARBA" id="ARBA00023117"/>
    </source>
</evidence>
<evidence type="ECO:0000256" key="9">
    <source>
        <dbReference type="SAM" id="MobiDB-lite"/>
    </source>
</evidence>
<dbReference type="SMART" id="SM00439">
    <property type="entry name" value="BAH"/>
    <property type="match status" value="1"/>
</dbReference>
<evidence type="ECO:0000256" key="3">
    <source>
        <dbReference type="ARBA" id="ARBA00022853"/>
    </source>
</evidence>
<dbReference type="InterPro" id="IPR001025">
    <property type="entry name" value="BAH_dom"/>
</dbReference>
<proteinExistence type="predicted"/>
<feature type="region of interest" description="Disordered" evidence="9">
    <location>
        <begin position="1"/>
        <end position="41"/>
    </location>
</feature>
<feature type="compositionally biased region" description="Low complexity" evidence="9">
    <location>
        <begin position="559"/>
        <end position="571"/>
    </location>
</feature>
<dbReference type="OrthoDB" id="6017at2759"/>
<keyword evidence="3" id="KW-0156">Chromatin regulator</keyword>
<keyword evidence="13" id="KW-1185">Reference proteome</keyword>
<dbReference type="InParanoid" id="A0A0D2X2Z1"/>
<evidence type="ECO:0000256" key="1">
    <source>
        <dbReference type="ARBA" id="ARBA00004123"/>
    </source>
</evidence>
<feature type="region of interest" description="Disordered" evidence="9">
    <location>
        <begin position="1731"/>
        <end position="1766"/>
    </location>
</feature>
<sequence>MDWAGDLASNAGNPTRLGQKRPYDDDGTTQGLQDHASESIPMDVAAAAGVAQPGGAQEKRARIESTNASSTYGANTADAAAAAAAGLAPTSNAHQEQQPTAATPAIAAPAAAAKFALESYINSAMAQVNAVLDRVVAGAPLHSLCTTLLNAVVTYRERGRLVGEIFAELPTPLELPDYYAVIGNPMDTVTLGARVGSTAAKCSYSTFAAFDNDMMKVFVNAEYYNKSGSTIYRDAGKLRKAYETTKSALATTVLASPAAWTNANVAFAATAVTPMMAQSPRSSSSSSSSSTKQKDRFSTPPAASSRATRQNIPGSAGGAGSAGEESDMMDTSSGSKSADAAAAAAEKGASWHTTTARIVKLIRRCLGCIAEIASAVSSEDSHTFAKSILFVPSAQEHPGYHQLYAPDPPLDFIAIRKRAGAGQYDSFESLLNDIVTMCDALQRYYGADSSQGADAAAVRAVARERTRDARRRYMRMYKQANAPLIPNENEYGVRLQPSPTSTTTAGSLTILNEEALRELLSEATHEEVASDVFPGGRTRTESRRPTDRTAQPSPGNAMDTTSSSSSSSAATTACSDAGVDGLLDSKRLLQCAMYDLCAVLEAATVDDEDEQHPGQLAKRRLIEDFVVLPTPDELPEYYTIITEPIDLSTIKARIEENAYSSFAAFRHEIFLMFHNARIFNEAGSTIFEDSVALQKLFIEHANRRFAPGVGHIPFTDVDFERELVIEALLTDSTPDACFSPPDGTLPELDRLQALQDAASKRGAGSSSHRKERKATAAAAAAEQEEEEEERAGAAAATSGNASEGNGSSTAPAAAAATAAADANGLANKLSVPQQIQEVLAKYAASQGLVEVESATLRGILVKKDGYVRINHGKCYLPRVIWVENIYRYTPPGADAAAQPRYYIWGSPFLYPHETYHLVKTTFLANEIFRGPAATARWYHSDLILSECTIVFTKEWLRDMRPPGFAPADVFCCDGRYNEKSRTIQRIKTWNTTQDHLVPSPENESQLNSVLYTKYPSLHAMTNETMPLFLQDIRHELAQTQANANEIDFRVLPVNFQRFVVGEVVYLRSTEDPGAGSLLRITRIWLSASSNEPMFTGIVLVRPSRTTLEASSNASLHPRELLLTHRSESHALAAVGCKISVLSHADYELGRSVGFAERDVFFSRFKLATTEDGVLSLLPSTEEPQRLLHTDFVLFSSVQSAQLDLNLVANQLAAGGVTNSTKVVRGGLSEAVGAPVFVVNPQEQQSLQKLNRVQPPLALFDVEVRQNNAGIRAAIAQGVSSSLLHERVSELWRALSSSEKRVYETVALKAAEALHTQQASALQASLERLRLELSEAIQARSLRVAAEIPLVAHVPEETAVATLRFAPVGPADAIPSTEYTPALSVVAVCDKIAAPAAAPAAHGASASSRSGSSSRNTAAAGPSGSSGAYIAAMASTVQQVMAYSAADLVKYARLAEAPPPAASALQQPSSASSPRGFAMSATGASIGASPIGTPMSLSTTPLFGAAAADSLMAGGYKTPVPSRKVEPAAAAAAATPAAYFNTPLQSSSAMLCCWLGCYKGPFLERQALLDHVEQTHFDPQNAVCQWEDCEREGKRYTYSNKLMTHIADSHLNPQSISKQKKKREEEMAALASPASLPSIVTRTQSASSVQVPPSHAIGGIGGGLVNDGVFSSPFGVGAGSQVFALRQPGTGGAFSIASNYGPVSFVIPSSAPHPSQPLPGTAAYPRLKKQLASGTPLPTQPTPYAAPARLSRPGPASVTPATGPLSDRPLRSVRELLAIPEAAAVKRSERYLRFLGANGGQTADASLQARATELSSSSERMEQDATALLQNILGAV</sequence>
<dbReference type="Pfam" id="PF00439">
    <property type="entry name" value="Bromodomain"/>
    <property type="match status" value="2"/>
</dbReference>
<evidence type="ECO:0000256" key="2">
    <source>
        <dbReference type="ARBA" id="ARBA00022737"/>
    </source>
</evidence>
<dbReference type="eggNOG" id="KOG1827">
    <property type="taxonomic scope" value="Eukaryota"/>
</dbReference>
<dbReference type="RefSeq" id="XP_004348018.1">
    <property type="nucleotide sequence ID" value="XM_004347968.2"/>
</dbReference>
<evidence type="ECO:0000313" key="12">
    <source>
        <dbReference type="EMBL" id="KJE93399.1"/>
    </source>
</evidence>
<evidence type="ECO:0000259" key="11">
    <source>
        <dbReference type="PROSITE" id="PS51038"/>
    </source>
</evidence>
<dbReference type="PhylomeDB" id="A0A0D2X2Z1"/>
<gene>
    <name evidence="12" type="ORF">CAOG_004193</name>
</gene>
<evidence type="ECO:0000256" key="4">
    <source>
        <dbReference type="ARBA" id="ARBA00023015"/>
    </source>
</evidence>
<dbReference type="eggNOG" id="KOG0386">
    <property type="taxonomic scope" value="Eukaryota"/>
</dbReference>
<dbReference type="EMBL" id="KE346365">
    <property type="protein sequence ID" value="KJE93399.1"/>
    <property type="molecule type" value="Genomic_DNA"/>
</dbReference>
<dbReference type="GO" id="GO:0006368">
    <property type="term" value="P:transcription elongation by RNA polymerase II"/>
    <property type="evidence" value="ECO:0007669"/>
    <property type="project" value="TreeGrafter"/>
</dbReference>
<feature type="compositionally biased region" description="Polar residues" evidence="9">
    <location>
        <begin position="301"/>
        <end position="313"/>
    </location>
</feature>
<dbReference type="Gene3D" id="3.30.160.60">
    <property type="entry name" value="Classic Zinc Finger"/>
    <property type="match status" value="1"/>
</dbReference>
<dbReference type="Gene3D" id="1.20.920.10">
    <property type="entry name" value="Bromodomain-like"/>
    <property type="match status" value="3"/>
</dbReference>
<reference evidence="13" key="1">
    <citation type="submission" date="2011-02" db="EMBL/GenBank/DDBJ databases">
        <title>The Genome Sequence of Capsaspora owczarzaki ATCC 30864.</title>
        <authorList>
            <person name="Russ C."/>
            <person name="Cuomo C."/>
            <person name="Burger G."/>
            <person name="Gray M.W."/>
            <person name="Holland P.W.H."/>
            <person name="King N."/>
            <person name="Lang F.B.F."/>
            <person name="Roger A.J."/>
            <person name="Ruiz-Trillo I."/>
            <person name="Young S.K."/>
            <person name="Zeng Q."/>
            <person name="Gargeya S."/>
            <person name="Alvarado L."/>
            <person name="Berlin A."/>
            <person name="Chapman S.B."/>
            <person name="Chen Z."/>
            <person name="Freedman E."/>
            <person name="Gellesch M."/>
            <person name="Goldberg J."/>
            <person name="Griggs A."/>
            <person name="Gujja S."/>
            <person name="Heilman E."/>
            <person name="Heiman D."/>
            <person name="Howarth C."/>
            <person name="Mehta T."/>
            <person name="Neiman D."/>
            <person name="Pearson M."/>
            <person name="Roberts A."/>
            <person name="Saif S."/>
            <person name="Shea T."/>
            <person name="Shenoy N."/>
            <person name="Sisk P."/>
            <person name="Stolte C."/>
            <person name="Sykes S."/>
            <person name="White J."/>
            <person name="Yandava C."/>
            <person name="Haas B."/>
            <person name="Nusbaum C."/>
            <person name="Birren B."/>
        </authorList>
    </citation>
    <scope>NUCLEOTIDE SEQUENCE</scope>
    <source>
        <strain evidence="13">ATCC 30864</strain>
    </source>
</reference>
<dbReference type="Proteomes" id="UP000008743">
    <property type="component" value="Unassembled WGS sequence"/>
</dbReference>
<dbReference type="InterPro" id="IPR001487">
    <property type="entry name" value="Bromodomain"/>
</dbReference>
<dbReference type="CDD" id="cd04369">
    <property type="entry name" value="Bromodomain"/>
    <property type="match status" value="2"/>
</dbReference>
<dbReference type="PANTHER" id="PTHR16062">
    <property type="entry name" value="SWI/SNF-RELATED"/>
    <property type="match status" value="1"/>
</dbReference>
<feature type="domain" description="Bromo" evidence="10">
    <location>
        <begin position="158"/>
        <end position="232"/>
    </location>
</feature>